<protein>
    <recommendedName>
        <fullName evidence="12">Cell wall polymerase</fullName>
    </recommendedName>
    <alternativeName>
        <fullName evidence="11">Peptidoglycan polymerase</fullName>
    </alternativeName>
</protein>
<organism evidence="14 15">
    <name type="scientific">Natronogracilivirga saccharolytica</name>
    <dbReference type="NCBI Taxonomy" id="2812953"/>
    <lineage>
        <taxon>Bacteria</taxon>
        <taxon>Pseudomonadati</taxon>
        <taxon>Balneolota</taxon>
        <taxon>Balneolia</taxon>
        <taxon>Balneolales</taxon>
        <taxon>Cyclonatronaceae</taxon>
        <taxon>Natronogracilivirga</taxon>
    </lineage>
</organism>
<evidence type="ECO:0000256" key="4">
    <source>
        <dbReference type="ARBA" id="ARBA00022679"/>
    </source>
</evidence>
<feature type="transmembrane region" description="Helical" evidence="13">
    <location>
        <begin position="139"/>
        <end position="158"/>
    </location>
</feature>
<feature type="transmembrane region" description="Helical" evidence="13">
    <location>
        <begin position="7"/>
        <end position="29"/>
    </location>
</feature>
<keyword evidence="9 13" id="KW-0472">Membrane</keyword>
<evidence type="ECO:0000256" key="9">
    <source>
        <dbReference type="ARBA" id="ARBA00023136"/>
    </source>
</evidence>
<keyword evidence="8 13" id="KW-1133">Transmembrane helix</keyword>
<dbReference type="NCBIfam" id="NF037961">
    <property type="entry name" value="RodA_shape"/>
    <property type="match status" value="1"/>
</dbReference>
<dbReference type="GO" id="GO:0016757">
    <property type="term" value="F:glycosyltransferase activity"/>
    <property type="evidence" value="ECO:0007669"/>
    <property type="project" value="UniProtKB-KW"/>
</dbReference>
<name>A0A8J7S325_9BACT</name>
<evidence type="ECO:0000256" key="2">
    <source>
        <dbReference type="ARBA" id="ARBA00022475"/>
    </source>
</evidence>
<evidence type="ECO:0000256" key="8">
    <source>
        <dbReference type="ARBA" id="ARBA00022989"/>
    </source>
</evidence>
<evidence type="ECO:0000256" key="11">
    <source>
        <dbReference type="ARBA" id="ARBA00032370"/>
    </source>
</evidence>
<evidence type="ECO:0000313" key="14">
    <source>
        <dbReference type="EMBL" id="MBP3191158.1"/>
    </source>
</evidence>
<comment type="subcellular location">
    <subcellularLocation>
        <location evidence="1">Membrane</location>
        <topology evidence="1">Multi-pass membrane protein</topology>
    </subcellularLocation>
</comment>
<dbReference type="PROSITE" id="PS00428">
    <property type="entry name" value="FTSW_RODA_SPOVE"/>
    <property type="match status" value="1"/>
</dbReference>
<keyword evidence="3" id="KW-0328">Glycosyltransferase</keyword>
<feature type="transmembrane region" description="Helical" evidence="13">
    <location>
        <begin position="224"/>
        <end position="249"/>
    </location>
</feature>
<proteinExistence type="predicted"/>
<dbReference type="Proteomes" id="UP000673975">
    <property type="component" value="Unassembled WGS sequence"/>
</dbReference>
<keyword evidence="15" id="KW-1185">Reference proteome</keyword>
<keyword evidence="4" id="KW-0808">Transferase</keyword>
<feature type="transmembrane region" description="Helical" evidence="13">
    <location>
        <begin position="351"/>
        <end position="378"/>
    </location>
</feature>
<dbReference type="EMBL" id="JAFIDN010000001">
    <property type="protein sequence ID" value="MBP3191158.1"/>
    <property type="molecule type" value="Genomic_DNA"/>
</dbReference>
<dbReference type="InterPro" id="IPR011923">
    <property type="entry name" value="RodA/MrdB"/>
</dbReference>
<dbReference type="GO" id="GO:0015648">
    <property type="term" value="F:lipid-linked peptidoglycan transporter activity"/>
    <property type="evidence" value="ECO:0007669"/>
    <property type="project" value="TreeGrafter"/>
</dbReference>
<dbReference type="GO" id="GO:0009252">
    <property type="term" value="P:peptidoglycan biosynthetic process"/>
    <property type="evidence" value="ECO:0007669"/>
    <property type="project" value="UniProtKB-KW"/>
</dbReference>
<evidence type="ECO:0000256" key="3">
    <source>
        <dbReference type="ARBA" id="ARBA00022676"/>
    </source>
</evidence>
<keyword evidence="5 13" id="KW-0812">Transmembrane</keyword>
<dbReference type="AlphaFoldDB" id="A0A8J7S325"/>
<comment type="caution">
    <text evidence="14">The sequence shown here is derived from an EMBL/GenBank/DDBJ whole genome shotgun (WGS) entry which is preliminary data.</text>
</comment>
<dbReference type="RefSeq" id="WP_210509391.1">
    <property type="nucleotide sequence ID" value="NZ_JAFIDN010000001.1"/>
</dbReference>
<sequence>MAWYKEFDWLLVFCWIFLFTAGLIAIYSATLGPVSQFLPDYIQNNFLNQIIWIGVSILILVMIQFADPRTFQQISYILYIVCILLAIATVIWGTEAGGARRWLVIGSMRFQISEMLKLATILAVSNYLTSRRDISAEHIGSAFVAVVMMLIPSVIIIFQNDTGTALVLLAIIPVMLFWSGLPHGISLFLISPAIIAYFSVINWMLGVVATLILSTAIFFIQKRLWLTTSAIVTGSLVVAGVQVALYQILRPHQQARIEAFINPALDPQGAGWNVMQAKTAIGSGGLWGKGFLEGTQTQLRFLPEQWTDFIFPVIAEEFGFVGAGLVLLIFSVLLLRLLNIAGEHKHPFAQLVVVGITATFFVHLVINLGSAMGLFPVIGLPLPFISYGGSAFLSYSVMLAISLNFYMNRRQFSILS</sequence>
<dbReference type="PANTHER" id="PTHR30474:SF1">
    <property type="entry name" value="PEPTIDOGLYCAN GLYCOSYLTRANSFERASE MRDB"/>
    <property type="match status" value="1"/>
</dbReference>
<keyword evidence="2" id="KW-1003">Cell membrane</keyword>
<evidence type="ECO:0000256" key="5">
    <source>
        <dbReference type="ARBA" id="ARBA00022692"/>
    </source>
</evidence>
<dbReference type="Pfam" id="PF01098">
    <property type="entry name" value="FTSW_RODA_SPOVE"/>
    <property type="match status" value="2"/>
</dbReference>
<gene>
    <name evidence="14" type="primary">rodA</name>
    <name evidence="14" type="ORF">NATSA_00630</name>
</gene>
<feature type="transmembrane region" description="Helical" evidence="13">
    <location>
        <begin position="318"/>
        <end position="339"/>
    </location>
</feature>
<dbReference type="GO" id="GO:0051301">
    <property type="term" value="P:cell division"/>
    <property type="evidence" value="ECO:0007669"/>
    <property type="project" value="InterPro"/>
</dbReference>
<keyword evidence="10" id="KW-0961">Cell wall biogenesis/degradation</keyword>
<feature type="transmembrane region" description="Helical" evidence="13">
    <location>
        <begin position="384"/>
        <end position="406"/>
    </location>
</feature>
<dbReference type="InterPro" id="IPR018365">
    <property type="entry name" value="Cell_cycle_FtsW-rel_CS"/>
</dbReference>
<feature type="transmembrane region" description="Helical" evidence="13">
    <location>
        <begin position="165"/>
        <end position="181"/>
    </location>
</feature>
<dbReference type="GO" id="GO:0071555">
    <property type="term" value="P:cell wall organization"/>
    <property type="evidence" value="ECO:0007669"/>
    <property type="project" value="UniProtKB-KW"/>
</dbReference>
<feature type="transmembrane region" description="Helical" evidence="13">
    <location>
        <begin position="74"/>
        <end position="93"/>
    </location>
</feature>
<evidence type="ECO:0000313" key="15">
    <source>
        <dbReference type="Proteomes" id="UP000673975"/>
    </source>
</evidence>
<dbReference type="GO" id="GO:0005886">
    <property type="term" value="C:plasma membrane"/>
    <property type="evidence" value="ECO:0007669"/>
    <property type="project" value="TreeGrafter"/>
</dbReference>
<reference evidence="14" key="1">
    <citation type="submission" date="2021-02" db="EMBL/GenBank/DDBJ databases">
        <title>Natronogracilivirga saccharolytica gen. nov. sp. nov. a new anaerobic, haloalkiliphilic carbohydrate-fermenting bacterium from soda lake and proposing of Cyclonatronumiaceae fam. nov. in the phylum Balneolaeota.</title>
        <authorList>
            <person name="Zhilina T.N."/>
            <person name="Sorokin D.Y."/>
            <person name="Zavarzina D.G."/>
            <person name="Toshchakov S.V."/>
            <person name="Kublanov I.V."/>
        </authorList>
    </citation>
    <scope>NUCLEOTIDE SEQUENCE</scope>
    <source>
        <strain evidence="14">Z-1702</strain>
    </source>
</reference>
<dbReference type="PANTHER" id="PTHR30474">
    <property type="entry name" value="CELL CYCLE PROTEIN"/>
    <property type="match status" value="1"/>
</dbReference>
<dbReference type="NCBIfam" id="TIGR02210">
    <property type="entry name" value="rodA_shape"/>
    <property type="match status" value="1"/>
</dbReference>
<keyword evidence="7" id="KW-0573">Peptidoglycan synthesis</keyword>
<evidence type="ECO:0000256" key="7">
    <source>
        <dbReference type="ARBA" id="ARBA00022984"/>
    </source>
</evidence>
<feature type="transmembrane region" description="Helical" evidence="13">
    <location>
        <begin position="49"/>
        <end position="67"/>
    </location>
</feature>
<evidence type="ECO:0000256" key="6">
    <source>
        <dbReference type="ARBA" id="ARBA00022960"/>
    </source>
</evidence>
<evidence type="ECO:0000256" key="13">
    <source>
        <dbReference type="SAM" id="Phobius"/>
    </source>
</evidence>
<dbReference type="GO" id="GO:0032153">
    <property type="term" value="C:cell division site"/>
    <property type="evidence" value="ECO:0007669"/>
    <property type="project" value="TreeGrafter"/>
</dbReference>
<accession>A0A8J7S325</accession>
<keyword evidence="6" id="KW-0133">Cell shape</keyword>
<dbReference type="InterPro" id="IPR001182">
    <property type="entry name" value="FtsW/RodA"/>
</dbReference>
<evidence type="ECO:0000256" key="12">
    <source>
        <dbReference type="ARBA" id="ARBA00033270"/>
    </source>
</evidence>
<dbReference type="GO" id="GO:0008360">
    <property type="term" value="P:regulation of cell shape"/>
    <property type="evidence" value="ECO:0007669"/>
    <property type="project" value="UniProtKB-KW"/>
</dbReference>
<feature type="transmembrane region" description="Helical" evidence="13">
    <location>
        <begin position="187"/>
        <end position="212"/>
    </location>
</feature>
<evidence type="ECO:0000256" key="1">
    <source>
        <dbReference type="ARBA" id="ARBA00004141"/>
    </source>
</evidence>
<evidence type="ECO:0000256" key="10">
    <source>
        <dbReference type="ARBA" id="ARBA00023316"/>
    </source>
</evidence>